<gene>
    <name evidence="5" type="ORF">MKW98_031853</name>
</gene>
<feature type="region of interest" description="Disordered" evidence="4">
    <location>
        <begin position="645"/>
        <end position="684"/>
    </location>
</feature>
<keyword evidence="6" id="KW-1185">Reference proteome</keyword>
<feature type="region of interest" description="Disordered" evidence="4">
    <location>
        <begin position="139"/>
        <end position="159"/>
    </location>
</feature>
<evidence type="ECO:0000256" key="3">
    <source>
        <dbReference type="ARBA" id="ARBA00022946"/>
    </source>
</evidence>
<feature type="region of interest" description="Disordered" evidence="4">
    <location>
        <begin position="96"/>
        <end position="120"/>
    </location>
</feature>
<dbReference type="GO" id="GO:0003676">
    <property type="term" value="F:nucleic acid binding"/>
    <property type="evidence" value="ECO:0007669"/>
    <property type="project" value="InterPro"/>
</dbReference>
<comment type="caution">
    <text evidence="5">The sequence shown here is derived from an EMBL/GenBank/DDBJ whole genome shotgun (WGS) entry which is preliminary data.</text>
</comment>
<dbReference type="InterPro" id="IPR003690">
    <property type="entry name" value="MTERF"/>
</dbReference>
<protein>
    <submittedName>
        <fullName evidence="5">Uncharacterized protein</fullName>
    </submittedName>
</protein>
<keyword evidence="2" id="KW-0806">Transcription termination</keyword>
<evidence type="ECO:0000313" key="5">
    <source>
        <dbReference type="EMBL" id="KAI3903199.1"/>
    </source>
</evidence>
<reference evidence="5" key="1">
    <citation type="submission" date="2022-04" db="EMBL/GenBank/DDBJ databases">
        <title>A functionally conserved STORR gene fusion in Papaver species that diverged 16.8 million years ago.</title>
        <authorList>
            <person name="Catania T."/>
        </authorList>
    </citation>
    <scope>NUCLEOTIDE SEQUENCE</scope>
    <source>
        <strain evidence="5">S-188037</strain>
    </source>
</reference>
<evidence type="ECO:0000256" key="4">
    <source>
        <dbReference type="SAM" id="MobiDB-lite"/>
    </source>
</evidence>
<dbReference type="PANTHER" id="PTHR13068:SF98">
    <property type="entry name" value="TRANSCRIPTION TERMINATION FACTOR MTERF2, CHLOROPLASTIC"/>
    <property type="match status" value="1"/>
</dbReference>
<evidence type="ECO:0000256" key="1">
    <source>
        <dbReference type="ARBA" id="ARBA00007692"/>
    </source>
</evidence>
<dbReference type="EMBL" id="JAJJMB010011222">
    <property type="protein sequence ID" value="KAI3903199.1"/>
    <property type="molecule type" value="Genomic_DNA"/>
</dbReference>
<evidence type="ECO:0000256" key="2">
    <source>
        <dbReference type="ARBA" id="ARBA00022472"/>
    </source>
</evidence>
<feature type="compositionally biased region" description="Low complexity" evidence="4">
    <location>
        <begin position="144"/>
        <end position="157"/>
    </location>
</feature>
<accession>A0AAD4SER1</accession>
<keyword evidence="2" id="KW-0805">Transcription regulation</keyword>
<dbReference type="Proteomes" id="UP001202328">
    <property type="component" value="Unassembled WGS sequence"/>
</dbReference>
<comment type="similarity">
    <text evidence="1">Belongs to the mTERF family.</text>
</comment>
<dbReference type="PANTHER" id="PTHR13068">
    <property type="entry name" value="CGI-12 PROTEIN-RELATED"/>
    <property type="match status" value="1"/>
</dbReference>
<sequence>MLLFPQHHQQYTSINGFRCFFFIHKNPNFFPSLLIPATTIRHSKSLSITSSSIHHNQTAMNKIEEDDDDENNTKLNPLEIHRKHNSKSTSFLLKRLYPQHPEEEDGDEDEEEEEGMSEDEKVKLLELSLVRRKTPQFPGSIYLPQSSPPTTTTSTPPLHRLFRDVDIEEDDEMLMKALEIRRKVTSEILKEALRNGKFSITYSTNLVSYLPDYIDYVMIEAASMKSLPEFLHSTFNSRAKTFIQNSNVVSLIRWLKHNSLTYPQIGKLMCMSCENLEAIKELVQWLKGIYVKGEALGVVLVKAGKNVLGRSLEELDDSMDYLERNGVRKEWMGFVVSRCPRVLSYTPEEIISRVSFFRDMGINKRDFGTMVFGCPRAFGYSSLEEMRSKVNYLKEFGLTEEEVGKLLAFKPQLMSCSIEERWKPLVKYLYYLGVRRDGMRRILTLKPMVFCVDLESTIAPKVRFLQDIGIREDAVGGVLVKFPSFLTYSLYKKIRPVVIFLLTKAGVTRKDIGKVIALGPELMGCSIVDKLEVNVKYFLSLGIPLRCLGEMIADFPMLLRYNIEVLRPKYRYLRRTMVRPLQDIIEFPRFFSYSLDGKIIPRHKLLIENRVNFKLRNMLAISDEEFNRRVEDAVERRRIFESGLAVENPLSSDPQHKDSGTEGSQVDSGYRQDGEVPRPSQSPV</sequence>
<dbReference type="GO" id="GO:0006353">
    <property type="term" value="P:DNA-templated transcription termination"/>
    <property type="evidence" value="ECO:0007669"/>
    <property type="project" value="UniProtKB-KW"/>
</dbReference>
<dbReference type="InterPro" id="IPR038538">
    <property type="entry name" value="MTERF_sf"/>
</dbReference>
<proteinExistence type="inferred from homology"/>
<evidence type="ECO:0000313" key="6">
    <source>
        <dbReference type="Proteomes" id="UP001202328"/>
    </source>
</evidence>
<dbReference type="Pfam" id="PF02536">
    <property type="entry name" value="mTERF"/>
    <property type="match status" value="1"/>
</dbReference>
<name>A0AAD4SER1_9MAGN</name>
<dbReference type="Gene3D" id="1.25.70.10">
    <property type="entry name" value="Transcription termination factor 3, mitochondrial"/>
    <property type="match status" value="1"/>
</dbReference>
<feature type="compositionally biased region" description="Acidic residues" evidence="4">
    <location>
        <begin position="102"/>
        <end position="117"/>
    </location>
</feature>
<keyword evidence="2" id="KW-0804">Transcription</keyword>
<dbReference type="AlphaFoldDB" id="A0AAD4SER1"/>
<organism evidence="5 6">
    <name type="scientific">Papaver atlanticum</name>
    <dbReference type="NCBI Taxonomy" id="357466"/>
    <lineage>
        <taxon>Eukaryota</taxon>
        <taxon>Viridiplantae</taxon>
        <taxon>Streptophyta</taxon>
        <taxon>Embryophyta</taxon>
        <taxon>Tracheophyta</taxon>
        <taxon>Spermatophyta</taxon>
        <taxon>Magnoliopsida</taxon>
        <taxon>Ranunculales</taxon>
        <taxon>Papaveraceae</taxon>
        <taxon>Papaveroideae</taxon>
        <taxon>Papaver</taxon>
    </lineage>
</organism>
<keyword evidence="3" id="KW-0809">Transit peptide</keyword>
<dbReference type="SMART" id="SM00733">
    <property type="entry name" value="Mterf"/>
    <property type="match status" value="9"/>
</dbReference>